<proteinExistence type="predicted"/>
<comment type="caution">
    <text evidence="6">The sequence shown here is derived from an EMBL/GenBank/DDBJ whole genome shotgun (WGS) entry which is preliminary data.</text>
</comment>
<dbReference type="PANTHER" id="PTHR46796">
    <property type="entry name" value="HTH-TYPE TRANSCRIPTIONAL ACTIVATOR RHAS-RELATED"/>
    <property type="match status" value="1"/>
</dbReference>
<dbReference type="GO" id="GO:0043565">
    <property type="term" value="F:sequence-specific DNA binding"/>
    <property type="evidence" value="ECO:0007669"/>
    <property type="project" value="InterPro"/>
</dbReference>
<dbReference type="InterPro" id="IPR018060">
    <property type="entry name" value="HTH_AraC"/>
</dbReference>
<dbReference type="Pfam" id="PF12833">
    <property type="entry name" value="HTH_18"/>
    <property type="match status" value="1"/>
</dbReference>
<keyword evidence="3" id="KW-0804">Transcription</keyword>
<dbReference type="GO" id="GO:0003700">
    <property type="term" value="F:DNA-binding transcription factor activity"/>
    <property type="evidence" value="ECO:0007669"/>
    <property type="project" value="InterPro"/>
</dbReference>
<dbReference type="PROSITE" id="PS00041">
    <property type="entry name" value="HTH_ARAC_FAMILY_1"/>
    <property type="match status" value="1"/>
</dbReference>
<dbReference type="InterPro" id="IPR018062">
    <property type="entry name" value="HTH_AraC-typ_CS"/>
</dbReference>
<accession>A0A7W6E8L0</accession>
<gene>
    <name evidence="6" type="ORF">GGR04_000566</name>
</gene>
<evidence type="ECO:0000256" key="4">
    <source>
        <dbReference type="SAM" id="MobiDB-lite"/>
    </source>
</evidence>
<dbReference type="Proteomes" id="UP000542776">
    <property type="component" value="Unassembled WGS sequence"/>
</dbReference>
<evidence type="ECO:0000256" key="1">
    <source>
        <dbReference type="ARBA" id="ARBA00023015"/>
    </source>
</evidence>
<dbReference type="EMBL" id="JACIEK010000001">
    <property type="protein sequence ID" value="MBB3996745.1"/>
    <property type="molecule type" value="Genomic_DNA"/>
</dbReference>
<reference evidence="6 7" key="1">
    <citation type="submission" date="2020-08" db="EMBL/GenBank/DDBJ databases">
        <title>Genomic Encyclopedia of Type Strains, Phase IV (KMG-IV): sequencing the most valuable type-strain genomes for metagenomic binning, comparative biology and taxonomic classification.</title>
        <authorList>
            <person name="Goeker M."/>
        </authorList>
    </citation>
    <scope>NUCLEOTIDE SEQUENCE [LARGE SCALE GENOMIC DNA]</scope>
    <source>
        <strain evidence="6 7">DSM 102238</strain>
    </source>
</reference>
<dbReference type="Gene3D" id="1.10.10.60">
    <property type="entry name" value="Homeodomain-like"/>
    <property type="match status" value="1"/>
</dbReference>
<evidence type="ECO:0000259" key="5">
    <source>
        <dbReference type="PROSITE" id="PS01124"/>
    </source>
</evidence>
<dbReference type="InterPro" id="IPR009057">
    <property type="entry name" value="Homeodomain-like_sf"/>
</dbReference>
<feature type="compositionally biased region" description="Basic and acidic residues" evidence="4">
    <location>
        <begin position="284"/>
        <end position="297"/>
    </location>
</feature>
<evidence type="ECO:0000256" key="3">
    <source>
        <dbReference type="ARBA" id="ARBA00023163"/>
    </source>
</evidence>
<dbReference type="AlphaFoldDB" id="A0A7W6E8L0"/>
<sequence>MPSLPTVFNSLSASPSARVLQHLDLGSNRSAAIWANERDRMSYERPGGHTISLYLAGGTGTRRLDIDTAGGWPGALCIMPQGQSSEWDITDAFRFVHLYIPDDQARRVFAETFDRDARMMVMPEVTFGDAPMLAPVLRDLAEATLVGDHMRAETAGIAALVRLYDDPRYGGAKRDGVRGGLAPHLCRRLRDQIEADLHRTIRLEDLARLVQLSEFHLQRMFRASFGISPHAFVGHRRIVRARSLLKGVEPIAEIASACGFSSQSHLTRAFRTATGMTPGAYRHRVGEGRHGTEDATA</sequence>
<dbReference type="PROSITE" id="PS01124">
    <property type="entry name" value="HTH_ARAC_FAMILY_2"/>
    <property type="match status" value="1"/>
</dbReference>
<evidence type="ECO:0000256" key="2">
    <source>
        <dbReference type="ARBA" id="ARBA00023125"/>
    </source>
</evidence>
<feature type="region of interest" description="Disordered" evidence="4">
    <location>
        <begin position="278"/>
        <end position="297"/>
    </location>
</feature>
<organism evidence="6 7">
    <name type="scientific">Aureimonas pseudogalii</name>
    <dbReference type="NCBI Taxonomy" id="1744844"/>
    <lineage>
        <taxon>Bacteria</taxon>
        <taxon>Pseudomonadati</taxon>
        <taxon>Pseudomonadota</taxon>
        <taxon>Alphaproteobacteria</taxon>
        <taxon>Hyphomicrobiales</taxon>
        <taxon>Aurantimonadaceae</taxon>
        <taxon>Aureimonas</taxon>
    </lineage>
</organism>
<dbReference type="PRINTS" id="PR00032">
    <property type="entry name" value="HTHARAC"/>
</dbReference>
<keyword evidence="2" id="KW-0238">DNA-binding</keyword>
<dbReference type="InterPro" id="IPR020449">
    <property type="entry name" value="Tscrpt_reg_AraC-type_HTH"/>
</dbReference>
<name>A0A7W6E8L0_9HYPH</name>
<dbReference type="SUPFAM" id="SSF46689">
    <property type="entry name" value="Homeodomain-like"/>
    <property type="match status" value="2"/>
</dbReference>
<dbReference type="SMART" id="SM00342">
    <property type="entry name" value="HTH_ARAC"/>
    <property type="match status" value="1"/>
</dbReference>
<evidence type="ECO:0000313" key="6">
    <source>
        <dbReference type="EMBL" id="MBB3996745.1"/>
    </source>
</evidence>
<feature type="domain" description="HTH araC/xylS-type" evidence="5">
    <location>
        <begin position="187"/>
        <end position="284"/>
    </location>
</feature>
<keyword evidence="1" id="KW-0805">Transcription regulation</keyword>
<protein>
    <submittedName>
        <fullName evidence="6">AraC family transcriptional regulator</fullName>
    </submittedName>
</protein>
<dbReference type="InterPro" id="IPR050204">
    <property type="entry name" value="AraC_XylS_family_regulators"/>
</dbReference>
<dbReference type="PANTHER" id="PTHR46796:SF6">
    <property type="entry name" value="ARAC SUBFAMILY"/>
    <property type="match status" value="1"/>
</dbReference>
<evidence type="ECO:0000313" key="7">
    <source>
        <dbReference type="Proteomes" id="UP000542776"/>
    </source>
</evidence>
<keyword evidence="7" id="KW-1185">Reference proteome</keyword>